<evidence type="ECO:0000256" key="1">
    <source>
        <dbReference type="ARBA" id="ARBA00001966"/>
    </source>
</evidence>
<dbReference type="PROSITE" id="PS51918">
    <property type="entry name" value="RADICAL_SAM"/>
    <property type="match status" value="1"/>
</dbReference>
<dbReference type="Pfam" id="PF02310">
    <property type="entry name" value="B12-binding"/>
    <property type="match status" value="1"/>
</dbReference>
<dbReference type="InterPro" id="IPR007197">
    <property type="entry name" value="rSAM"/>
</dbReference>
<feature type="domain" description="B12-binding" evidence="6">
    <location>
        <begin position="5"/>
        <end position="143"/>
    </location>
</feature>
<comment type="cofactor">
    <cofactor evidence="1">
        <name>[4Fe-4S] cluster</name>
        <dbReference type="ChEBI" id="CHEBI:49883"/>
    </cofactor>
</comment>
<dbReference type="PROSITE" id="PS51332">
    <property type="entry name" value="B12_BINDING"/>
    <property type="match status" value="1"/>
</dbReference>
<evidence type="ECO:0000259" key="7">
    <source>
        <dbReference type="PROSITE" id="PS51918"/>
    </source>
</evidence>
<dbReference type="PANTHER" id="PTHR43409:SF16">
    <property type="entry name" value="SLR0320 PROTEIN"/>
    <property type="match status" value="1"/>
</dbReference>
<evidence type="ECO:0000256" key="2">
    <source>
        <dbReference type="ARBA" id="ARBA00022691"/>
    </source>
</evidence>
<protein>
    <submittedName>
        <fullName evidence="8">Radical SAM protein</fullName>
    </submittedName>
</protein>
<proteinExistence type="predicted"/>
<dbReference type="InterPro" id="IPR023404">
    <property type="entry name" value="rSAM_horseshoe"/>
</dbReference>
<dbReference type="AlphaFoldDB" id="A0A371AT10"/>
<keyword evidence="3" id="KW-0479">Metal-binding</keyword>
<dbReference type="InterPro" id="IPR006158">
    <property type="entry name" value="Cobalamin-bd"/>
</dbReference>
<evidence type="ECO:0000313" key="9">
    <source>
        <dbReference type="Proteomes" id="UP000255036"/>
    </source>
</evidence>
<dbReference type="Gene3D" id="3.40.50.280">
    <property type="entry name" value="Cobalamin-binding domain"/>
    <property type="match status" value="1"/>
</dbReference>
<dbReference type="GO" id="GO:0031419">
    <property type="term" value="F:cobalamin binding"/>
    <property type="evidence" value="ECO:0007669"/>
    <property type="project" value="InterPro"/>
</dbReference>
<keyword evidence="2" id="KW-0949">S-adenosyl-L-methionine</keyword>
<dbReference type="Proteomes" id="UP000255036">
    <property type="component" value="Unassembled WGS sequence"/>
</dbReference>
<dbReference type="InterPro" id="IPR058240">
    <property type="entry name" value="rSAM_sf"/>
</dbReference>
<evidence type="ECO:0000259" key="6">
    <source>
        <dbReference type="PROSITE" id="PS51332"/>
    </source>
</evidence>
<sequence>MNICNIDIIFLSPEVSFSKIVSRPHPGIAYLQSYLRFNGFNTEHLLHEEPLALYEYFDLLLTYNTNNYAFSVTDDTLEVTISIIHEIRNNKPECTIIIGGAIAKEESADYLLKNDICDFVVIGEGEEPLKKLLIFLKCNNKFRLNEKIPGIASFDKEKNNIVFEPNNEVLDINSYPSPILTGVVPERMMTKIGVFSSRGCYHKCIYCSFSTTSEWRVRFYSEERFLAELTKVARVAKKYGSLEPIPIWDDAFTLNQERAKRILKKIISMKLGVKFWIQTRIDKLDSELIRLMKQAGIDHVGIGLESASPKILKKIRKIRLDNFDEESLKVEMDYIEKFRWFAECAQAYGLEYTINIILGLPGETFEDGIKTMELVRELRPKYYFHNIIRLYTGVPLTRDYMSYGYKIEAPNINHNENSAYPVNAKVKEYPYNVKGIPPLPNRMYLNFMETSLKGLNERNDSVIIFEGKSSENLNVQNKHFKGKYVLFYHENSENQHHILSSDYIIRTVNDFTCSKSRIEKSNIKEIELRYVYKLFNELIHNYMSYEYTRYAELADSMLILKTETRDDYSFYTKILERIKHGGEIKLPRNILGVQYMNVFIKDSCKWTADCPFRKNGRMVIDSEYNIKTCSAGTILGSLEEPVNIITHRYDERYVMMENERGCKHCEANGSCSKCISIPDEFVGEYCEIQKSKHKPQKLIEMIIDAYKQVMDPLNLDEYMSDNNYIYLPPEKNDANFAFILKLSCQYYCVFEKNGELKMFEIPSVLEKLIKHYWIHENKSLLTAFINMDNYLKNEDVEELLNAILYLDQYRRNL</sequence>
<dbReference type="EMBL" id="QRCT01000048">
    <property type="protein sequence ID" value="RDU22714.1"/>
    <property type="molecule type" value="Genomic_DNA"/>
</dbReference>
<reference evidence="8 9" key="1">
    <citation type="submission" date="2018-07" db="EMBL/GenBank/DDBJ databases">
        <title>Anaerosacharophilus polymeroproducens gen. nov. sp. nov., an anaerobic bacterium isolated from salt field.</title>
        <authorList>
            <person name="Kim W."/>
            <person name="Yang S.-H."/>
            <person name="Oh J."/>
            <person name="Lee J.-H."/>
            <person name="Kwon K.K."/>
        </authorList>
    </citation>
    <scope>NUCLEOTIDE SEQUENCE [LARGE SCALE GENOMIC DNA]</scope>
    <source>
        <strain evidence="8 9">MCWD5</strain>
    </source>
</reference>
<dbReference type="SFLD" id="SFLDG01082">
    <property type="entry name" value="B12-binding_domain_containing"/>
    <property type="match status" value="1"/>
</dbReference>
<dbReference type="InterPro" id="IPR006638">
    <property type="entry name" value="Elp3/MiaA/NifB-like_rSAM"/>
</dbReference>
<evidence type="ECO:0000256" key="4">
    <source>
        <dbReference type="ARBA" id="ARBA00023004"/>
    </source>
</evidence>
<dbReference type="InterPro" id="IPR034466">
    <property type="entry name" value="Methyltransferase_Class_B"/>
</dbReference>
<dbReference type="GO" id="GO:0046872">
    <property type="term" value="F:metal ion binding"/>
    <property type="evidence" value="ECO:0007669"/>
    <property type="project" value="UniProtKB-KW"/>
</dbReference>
<dbReference type="Pfam" id="PF04055">
    <property type="entry name" value="Radical_SAM"/>
    <property type="match status" value="1"/>
</dbReference>
<dbReference type="SUPFAM" id="SSF102114">
    <property type="entry name" value="Radical SAM enzymes"/>
    <property type="match status" value="1"/>
</dbReference>
<dbReference type="GO" id="GO:0005829">
    <property type="term" value="C:cytosol"/>
    <property type="evidence" value="ECO:0007669"/>
    <property type="project" value="TreeGrafter"/>
</dbReference>
<organism evidence="8 9">
    <name type="scientific">Anaerosacchariphilus polymeriproducens</name>
    <dbReference type="NCBI Taxonomy" id="1812858"/>
    <lineage>
        <taxon>Bacteria</taxon>
        <taxon>Bacillati</taxon>
        <taxon>Bacillota</taxon>
        <taxon>Clostridia</taxon>
        <taxon>Lachnospirales</taxon>
        <taxon>Lachnospiraceae</taxon>
        <taxon>Anaerosacchariphilus</taxon>
    </lineage>
</organism>
<evidence type="ECO:0000256" key="5">
    <source>
        <dbReference type="ARBA" id="ARBA00023014"/>
    </source>
</evidence>
<gene>
    <name evidence="8" type="ORF">DWV06_13160</name>
</gene>
<accession>A0A371AT10</accession>
<keyword evidence="5" id="KW-0411">Iron-sulfur</keyword>
<dbReference type="PANTHER" id="PTHR43409">
    <property type="entry name" value="ANAEROBIC MAGNESIUM-PROTOPORPHYRIN IX MONOMETHYL ESTER CYCLASE-RELATED"/>
    <property type="match status" value="1"/>
</dbReference>
<dbReference type="CDD" id="cd01335">
    <property type="entry name" value="Radical_SAM"/>
    <property type="match status" value="1"/>
</dbReference>
<dbReference type="SMART" id="SM00729">
    <property type="entry name" value="Elp3"/>
    <property type="match status" value="1"/>
</dbReference>
<evidence type="ECO:0000313" key="8">
    <source>
        <dbReference type="EMBL" id="RDU22714.1"/>
    </source>
</evidence>
<keyword evidence="9" id="KW-1185">Reference proteome</keyword>
<dbReference type="OrthoDB" id="9801659at2"/>
<dbReference type="GO" id="GO:0051539">
    <property type="term" value="F:4 iron, 4 sulfur cluster binding"/>
    <property type="evidence" value="ECO:0007669"/>
    <property type="project" value="UniProtKB-KW"/>
</dbReference>
<name>A0A371AT10_9FIRM</name>
<dbReference type="Gene3D" id="3.80.30.20">
    <property type="entry name" value="tm_1862 like domain"/>
    <property type="match status" value="1"/>
</dbReference>
<dbReference type="InterPro" id="IPR051198">
    <property type="entry name" value="BchE-like"/>
</dbReference>
<dbReference type="SFLD" id="SFLDG01123">
    <property type="entry name" value="methyltransferase_(Class_B)"/>
    <property type="match status" value="1"/>
</dbReference>
<evidence type="ECO:0000256" key="3">
    <source>
        <dbReference type="ARBA" id="ARBA00022723"/>
    </source>
</evidence>
<dbReference type="RefSeq" id="WP_115482648.1">
    <property type="nucleotide sequence ID" value="NZ_QRCT01000048.1"/>
</dbReference>
<dbReference type="GO" id="GO:0003824">
    <property type="term" value="F:catalytic activity"/>
    <property type="evidence" value="ECO:0007669"/>
    <property type="project" value="InterPro"/>
</dbReference>
<dbReference type="SFLD" id="SFLDS00029">
    <property type="entry name" value="Radical_SAM"/>
    <property type="match status" value="1"/>
</dbReference>
<comment type="caution">
    <text evidence="8">The sequence shown here is derived from an EMBL/GenBank/DDBJ whole genome shotgun (WGS) entry which is preliminary data.</text>
</comment>
<feature type="domain" description="Radical SAM core" evidence="7">
    <location>
        <begin position="186"/>
        <end position="439"/>
    </location>
</feature>
<keyword evidence="4" id="KW-0408">Iron</keyword>